<evidence type="ECO:0000256" key="1">
    <source>
        <dbReference type="ARBA" id="ARBA00006594"/>
    </source>
</evidence>
<dbReference type="PRINTS" id="PR00507">
    <property type="entry name" value="N12N6MTFRASE"/>
</dbReference>
<keyword evidence="4" id="KW-1185">Reference proteome</keyword>
<dbReference type="Pfam" id="PF02384">
    <property type="entry name" value="N6_Mtase"/>
    <property type="match status" value="1"/>
</dbReference>
<dbReference type="SUPFAM" id="SSF52540">
    <property type="entry name" value="P-loop containing nucleoside triphosphate hydrolases"/>
    <property type="match status" value="1"/>
</dbReference>
<dbReference type="Gene3D" id="3.40.50.300">
    <property type="entry name" value="P-loop containing nucleotide triphosphate hydrolases"/>
    <property type="match status" value="1"/>
</dbReference>
<sequence>MNKIEQMRLNLTALRLAFEIHLSFRNANPQENMVLSQYAGFGGLSEILIDPKNDTLWTDSNKRMRPSVEELHDLVELYRPNDFSRYLQSARNSVLTGFYTPAPIIEALSSSLKAVGISLNSVLDPSAGNGRFIEVIRAEHRPNDVLMYEKDLLTGLLLSARSSDTIKIEGFENIGGQKANRFDLVTSNIPFGKISIYDPTFSKKGPVENQSTAKIHNYFFLKSIDLARPGGLVALLTTDSFANTESNRVFRENLLQKARLISAVRLPSTLFKKAGTEAGSDFIIVQKRAKPVTLLSAQENLFLETSNPLPDTEAVKSNRYFDSAPNKIIHTSREVGTNQYGKLALIYNHSGDVEQIGREIFRVFQQDLLNFFDHRLYQAKPLTNSKRKTLPSGQLDLFSTSSVAPLAQPTAIEFTGDRYEHLTHGSIFQQAGTVGALRIDDSGKTVLEPMRLSTSQKLRWEMLIDIRDSYFKLVHQERDNQTESPQLREQLNVSYDLFKSSFGSLKDRTNIDTILIDPSGRQLLALETFNEQVKTYEKTDIFHRPVHVAHAHVSTFTPQESLVASLNRFGTVDLGYMSEISGETSDRLLAELNEQVFYNPLDGGYQIKDVLGSGNIQLKIDRIKGLAPTDAVGALETDRTLRYLESVCPEPVPFELIDFNLGERWLDTALYSRFASSFFSTEVAVSYASAIDDFGVKGFDHRYNPKLTEEYAVHSNSRTYTGLDLLRYALLDNVPDITKKMEDGQGREITVRDSEKIRLASQKIDTIRNGFVDWMRGLPLSEKKEIEETYNRLYNSEVKQKFDGSHLKFPHLRLQNLGIKDLYGSQKDTAWMLIQNAGGIVDHEVGTGKTLTMIVTAYEMKRLGLVAKPMIVGMKANVVAIAETFKAAYPDARILAPSEQDFSRPRRERLFDSMANTAWDCIILTHDQFAKIPQSLDVQRRLISSEVANLDKDLNELSRTDYRVGTALLKGLERRKVSLTNNLNSVLHQIEQKKDNILDFEKMGIDFLQVDESHKFKNLLFTTRHDRVAGLGNQVGSQRALNMLFAVRTIQEKRGGDSGVAFYSGTPISNSLTELYLLFKYLRPKELERQKMENFDSWSSWQSMPRRPRIMNTPLRIS</sequence>
<dbReference type="InterPro" id="IPR052933">
    <property type="entry name" value="DNA_Protect_Modify"/>
</dbReference>
<proteinExistence type="inferred from homology"/>
<evidence type="ECO:0000313" key="3">
    <source>
        <dbReference type="EMBL" id="MPR37419.1"/>
    </source>
</evidence>
<dbReference type="EMBL" id="WHLY01000004">
    <property type="protein sequence ID" value="MPR37419.1"/>
    <property type="molecule type" value="Genomic_DNA"/>
</dbReference>
<keyword evidence="3" id="KW-0489">Methyltransferase</keyword>
<dbReference type="RefSeq" id="WP_152766891.1">
    <property type="nucleotide sequence ID" value="NZ_WHLY01000004.1"/>
</dbReference>
<protein>
    <submittedName>
        <fullName evidence="3">N-6 DNA methylase</fullName>
    </submittedName>
</protein>
<dbReference type="AlphaFoldDB" id="A0A7C9BWA7"/>
<name>A0A7C9BWA7_9BACT</name>
<reference evidence="3 4" key="1">
    <citation type="submission" date="2019-10" db="EMBL/GenBank/DDBJ databases">
        <title>Draft Genome Sequence of Cytophagaceae sp. SJW1-29.</title>
        <authorList>
            <person name="Choi A."/>
        </authorList>
    </citation>
    <scope>NUCLEOTIDE SEQUENCE [LARGE SCALE GENOMIC DNA]</scope>
    <source>
        <strain evidence="3 4">SJW1-29</strain>
    </source>
</reference>
<dbReference type="Gene3D" id="3.40.50.150">
    <property type="entry name" value="Vaccinia Virus protein VP39"/>
    <property type="match status" value="1"/>
</dbReference>
<feature type="domain" description="DNA methylase adenine-specific" evidence="2">
    <location>
        <begin position="98"/>
        <end position="332"/>
    </location>
</feature>
<dbReference type="InterPro" id="IPR029063">
    <property type="entry name" value="SAM-dependent_MTases_sf"/>
</dbReference>
<evidence type="ECO:0000259" key="2">
    <source>
        <dbReference type="Pfam" id="PF02384"/>
    </source>
</evidence>
<keyword evidence="3" id="KW-0808">Transferase</keyword>
<dbReference type="InterPro" id="IPR027417">
    <property type="entry name" value="P-loop_NTPase"/>
</dbReference>
<dbReference type="GO" id="GO:0032259">
    <property type="term" value="P:methylation"/>
    <property type="evidence" value="ECO:0007669"/>
    <property type="project" value="UniProtKB-KW"/>
</dbReference>
<dbReference type="PANTHER" id="PTHR41313">
    <property type="entry name" value="ADENINE-SPECIFIC METHYLTRANSFERASE"/>
    <property type="match status" value="1"/>
</dbReference>
<dbReference type="Proteomes" id="UP000479293">
    <property type="component" value="Unassembled WGS sequence"/>
</dbReference>
<comment type="caution">
    <text evidence="3">The sequence shown here is derived from an EMBL/GenBank/DDBJ whole genome shotgun (WGS) entry which is preliminary data.</text>
</comment>
<dbReference type="PANTHER" id="PTHR41313:SF1">
    <property type="entry name" value="DNA METHYLASE ADENINE-SPECIFIC DOMAIN-CONTAINING PROTEIN"/>
    <property type="match status" value="1"/>
</dbReference>
<gene>
    <name evidence="3" type="ORF">GBK04_29855</name>
</gene>
<accession>A0A7C9BWA7</accession>
<organism evidence="3 4">
    <name type="scientific">Salmonirosea aquatica</name>
    <dbReference type="NCBI Taxonomy" id="2654236"/>
    <lineage>
        <taxon>Bacteria</taxon>
        <taxon>Pseudomonadati</taxon>
        <taxon>Bacteroidota</taxon>
        <taxon>Cytophagia</taxon>
        <taxon>Cytophagales</taxon>
        <taxon>Spirosomataceae</taxon>
        <taxon>Salmonirosea</taxon>
    </lineage>
</organism>
<dbReference type="SUPFAM" id="SSF53335">
    <property type="entry name" value="S-adenosyl-L-methionine-dependent methyltransferases"/>
    <property type="match status" value="1"/>
</dbReference>
<dbReference type="GO" id="GO:0003677">
    <property type="term" value="F:DNA binding"/>
    <property type="evidence" value="ECO:0007669"/>
    <property type="project" value="InterPro"/>
</dbReference>
<dbReference type="InterPro" id="IPR003356">
    <property type="entry name" value="DNA_methylase_A-5"/>
</dbReference>
<dbReference type="GO" id="GO:0008170">
    <property type="term" value="F:N-methyltransferase activity"/>
    <property type="evidence" value="ECO:0007669"/>
    <property type="project" value="InterPro"/>
</dbReference>
<comment type="similarity">
    <text evidence="1">Belongs to the N(4)/N(6)-methyltransferase family.</text>
</comment>
<evidence type="ECO:0000313" key="4">
    <source>
        <dbReference type="Proteomes" id="UP000479293"/>
    </source>
</evidence>